<dbReference type="GO" id="GO:0002100">
    <property type="term" value="P:tRNA wobble adenosine to inosine editing"/>
    <property type="evidence" value="ECO:0007669"/>
    <property type="project" value="UniProtKB-UniRule"/>
</dbReference>
<accession>A0A3G8LVA9</accession>
<dbReference type="CDD" id="cd01285">
    <property type="entry name" value="nucleoside_deaminase"/>
    <property type="match status" value="1"/>
</dbReference>
<keyword evidence="3 7" id="KW-0479">Metal-binding</keyword>
<comment type="cofactor">
    <cofactor evidence="7">
        <name>Zn(2+)</name>
        <dbReference type="ChEBI" id="CHEBI:29105"/>
    </cofactor>
    <text evidence="7">Binds 1 zinc ion per subunit.</text>
</comment>
<keyword evidence="2 7" id="KW-0819">tRNA processing</keyword>
<dbReference type="HAMAP" id="MF_00972">
    <property type="entry name" value="tRNA_aden_deaminase"/>
    <property type="match status" value="1"/>
</dbReference>
<comment type="subunit">
    <text evidence="1 7">Homodimer.</text>
</comment>
<proteinExistence type="inferred from homology"/>
<evidence type="ECO:0000259" key="8">
    <source>
        <dbReference type="PROSITE" id="PS51747"/>
    </source>
</evidence>
<keyword evidence="5 7" id="KW-0862">Zinc</keyword>
<name>A0A3G8LVA9_9GAMM</name>
<dbReference type="PROSITE" id="PS51747">
    <property type="entry name" value="CYT_DCMP_DEAMINASES_2"/>
    <property type="match status" value="1"/>
</dbReference>
<feature type="binding site" evidence="7">
    <location>
        <position position="85"/>
    </location>
    <ligand>
        <name>Zn(2+)</name>
        <dbReference type="ChEBI" id="CHEBI:29105"/>
        <note>catalytic</note>
    </ligand>
</feature>
<dbReference type="EC" id="3.5.4.33" evidence="7"/>
<dbReference type="KEGG" id="slj:EGC82_07430"/>
<evidence type="ECO:0000313" key="10">
    <source>
        <dbReference type="Proteomes" id="UP000278035"/>
    </source>
</evidence>
<feature type="binding site" evidence="7">
    <location>
        <position position="118"/>
    </location>
    <ligand>
        <name>Zn(2+)</name>
        <dbReference type="ChEBI" id="CHEBI:29105"/>
        <note>catalytic</note>
    </ligand>
</feature>
<protein>
    <recommendedName>
        <fullName evidence="7">tRNA-specific adenosine deaminase</fullName>
        <ecNumber evidence="7">3.5.4.33</ecNumber>
    </recommendedName>
</protein>
<dbReference type="AlphaFoldDB" id="A0A3G8LVA9"/>
<gene>
    <name evidence="7 9" type="primary">tadA</name>
    <name evidence="9" type="ORF">EGC82_07430</name>
</gene>
<dbReference type="SUPFAM" id="SSF53927">
    <property type="entry name" value="Cytidine deaminase-like"/>
    <property type="match status" value="1"/>
</dbReference>
<evidence type="ECO:0000256" key="2">
    <source>
        <dbReference type="ARBA" id="ARBA00022694"/>
    </source>
</evidence>
<reference evidence="10" key="1">
    <citation type="submission" date="2018-11" db="EMBL/GenBank/DDBJ databases">
        <title>Shewanella sp. M2.</title>
        <authorList>
            <person name="Hwang Y.J."/>
            <person name="Hwang C.Y."/>
        </authorList>
    </citation>
    <scope>NUCLEOTIDE SEQUENCE [LARGE SCALE GENOMIC DNA]</scope>
    <source>
        <strain evidence="10">LMG 19866</strain>
    </source>
</reference>
<feature type="active site" description="Proton donor" evidence="7">
    <location>
        <position position="87"/>
    </location>
</feature>
<comment type="catalytic activity">
    <reaction evidence="6 7">
        <text>adenosine(34) in tRNA + H2O + H(+) = inosine(34) in tRNA + NH4(+)</text>
        <dbReference type="Rhea" id="RHEA:43168"/>
        <dbReference type="Rhea" id="RHEA-COMP:10373"/>
        <dbReference type="Rhea" id="RHEA-COMP:10374"/>
        <dbReference type="ChEBI" id="CHEBI:15377"/>
        <dbReference type="ChEBI" id="CHEBI:15378"/>
        <dbReference type="ChEBI" id="CHEBI:28938"/>
        <dbReference type="ChEBI" id="CHEBI:74411"/>
        <dbReference type="ChEBI" id="CHEBI:82852"/>
        <dbReference type="EC" id="3.5.4.33"/>
    </reaction>
</comment>
<dbReference type="OrthoDB" id="9802676at2"/>
<dbReference type="NCBIfam" id="NF008113">
    <property type="entry name" value="PRK10860.1"/>
    <property type="match status" value="1"/>
</dbReference>
<keyword evidence="10" id="KW-1185">Reference proteome</keyword>
<dbReference type="PANTHER" id="PTHR11079:SF202">
    <property type="entry name" value="TRNA-SPECIFIC ADENOSINE DEAMINASE"/>
    <property type="match status" value="1"/>
</dbReference>
<dbReference type="InterPro" id="IPR002125">
    <property type="entry name" value="CMP_dCMP_dom"/>
</dbReference>
<dbReference type="PANTHER" id="PTHR11079">
    <property type="entry name" value="CYTOSINE DEAMINASE FAMILY MEMBER"/>
    <property type="match status" value="1"/>
</dbReference>
<dbReference type="EMBL" id="CP034015">
    <property type="protein sequence ID" value="AZG72618.1"/>
    <property type="molecule type" value="Genomic_DNA"/>
</dbReference>
<evidence type="ECO:0000256" key="3">
    <source>
        <dbReference type="ARBA" id="ARBA00022723"/>
    </source>
</evidence>
<evidence type="ECO:0000256" key="4">
    <source>
        <dbReference type="ARBA" id="ARBA00022801"/>
    </source>
</evidence>
<evidence type="ECO:0000313" key="9">
    <source>
        <dbReference type="EMBL" id="AZG72618.1"/>
    </source>
</evidence>
<evidence type="ECO:0000256" key="5">
    <source>
        <dbReference type="ARBA" id="ARBA00022833"/>
    </source>
</evidence>
<dbReference type="FunFam" id="3.40.140.10:FF:000005">
    <property type="entry name" value="tRNA-specific adenosine deaminase"/>
    <property type="match status" value="1"/>
</dbReference>
<evidence type="ECO:0000256" key="7">
    <source>
        <dbReference type="HAMAP-Rule" id="MF_00972"/>
    </source>
</evidence>
<organism evidence="9 10">
    <name type="scientific">Shewanella livingstonensis</name>
    <dbReference type="NCBI Taxonomy" id="150120"/>
    <lineage>
        <taxon>Bacteria</taxon>
        <taxon>Pseudomonadati</taxon>
        <taxon>Pseudomonadota</taxon>
        <taxon>Gammaproteobacteria</taxon>
        <taxon>Alteromonadales</taxon>
        <taxon>Shewanellaceae</taxon>
        <taxon>Shewanella</taxon>
    </lineage>
</organism>
<dbReference type="Pfam" id="PF00383">
    <property type="entry name" value="dCMP_cyt_deam_1"/>
    <property type="match status" value="1"/>
</dbReference>
<dbReference type="InterPro" id="IPR016193">
    <property type="entry name" value="Cytidine_deaminase-like"/>
</dbReference>
<evidence type="ECO:0000256" key="6">
    <source>
        <dbReference type="ARBA" id="ARBA00048045"/>
    </source>
</evidence>
<feature type="domain" description="CMP/dCMP-type deaminase" evidence="8">
    <location>
        <begin position="34"/>
        <end position="145"/>
    </location>
</feature>
<dbReference type="GO" id="GO:0008270">
    <property type="term" value="F:zinc ion binding"/>
    <property type="evidence" value="ECO:0007669"/>
    <property type="project" value="UniProtKB-UniRule"/>
</dbReference>
<dbReference type="InterPro" id="IPR028883">
    <property type="entry name" value="tRNA_aden_deaminase"/>
</dbReference>
<evidence type="ECO:0000256" key="1">
    <source>
        <dbReference type="ARBA" id="ARBA00011738"/>
    </source>
</evidence>
<dbReference type="Gene3D" id="3.40.140.10">
    <property type="entry name" value="Cytidine Deaminase, domain 2"/>
    <property type="match status" value="1"/>
</dbReference>
<comment type="function">
    <text evidence="7">Catalyzes the deamination of adenosine to inosine at the wobble position 34 of tRNA(Arg2).</text>
</comment>
<dbReference type="Proteomes" id="UP000278035">
    <property type="component" value="Chromosome"/>
</dbReference>
<dbReference type="GO" id="GO:0052717">
    <property type="term" value="F:tRNA-specific adenosine-34 deaminase activity"/>
    <property type="evidence" value="ECO:0007669"/>
    <property type="project" value="UniProtKB-UniRule"/>
</dbReference>
<comment type="similarity">
    <text evidence="7">Belongs to the cytidine and deoxycytidylate deaminase family.</text>
</comment>
<keyword evidence="4 7" id="KW-0378">Hydrolase</keyword>
<sequence length="196" mass="21145">MTNPPKADVLANHCPSPTVDKSIADVNVNNAQQIIDEKWMRLAMQLAEQAELKGEVPVGAVLVKDDVLIASGCNLSIVNHDPSAHAEMECIRQAGKVLENYRMLNTTLYVTLEPCTMCAGAMVHSRIARVVYGADDLKTGAAGSVINLLQHPAFNHQLDVSAGVLAGECGAQLSAFFKRRRAEKKALKQLASKLID</sequence>
<feature type="binding site" evidence="7">
    <location>
        <position position="115"/>
    </location>
    <ligand>
        <name>Zn(2+)</name>
        <dbReference type="ChEBI" id="CHEBI:29105"/>
        <note>catalytic</note>
    </ligand>
</feature>